<sequence length="88" mass="10291">MLYTILFFRSDKLLVDIVFDLEPLEQSTQHFRGPFLRNQLQQPLLFAKNFRASASPYSESLLLFPFLLPFVQKRENASPTPLSNSWLD</sequence>
<organism evidence="1 2">
    <name type="scientific">Canavalia gladiata</name>
    <name type="common">Sword bean</name>
    <name type="synonym">Dolichos gladiatus</name>
    <dbReference type="NCBI Taxonomy" id="3824"/>
    <lineage>
        <taxon>Eukaryota</taxon>
        <taxon>Viridiplantae</taxon>
        <taxon>Streptophyta</taxon>
        <taxon>Embryophyta</taxon>
        <taxon>Tracheophyta</taxon>
        <taxon>Spermatophyta</taxon>
        <taxon>Magnoliopsida</taxon>
        <taxon>eudicotyledons</taxon>
        <taxon>Gunneridae</taxon>
        <taxon>Pentapetalae</taxon>
        <taxon>rosids</taxon>
        <taxon>fabids</taxon>
        <taxon>Fabales</taxon>
        <taxon>Fabaceae</taxon>
        <taxon>Papilionoideae</taxon>
        <taxon>50 kb inversion clade</taxon>
        <taxon>NPAAA clade</taxon>
        <taxon>indigoferoid/millettioid clade</taxon>
        <taxon>Phaseoleae</taxon>
        <taxon>Canavalia</taxon>
    </lineage>
</organism>
<name>A0AAN9KTL4_CANGL</name>
<proteinExistence type="predicted"/>
<gene>
    <name evidence="1" type="ORF">VNO77_26744</name>
</gene>
<dbReference type="AlphaFoldDB" id="A0AAN9KTL4"/>
<evidence type="ECO:0000313" key="1">
    <source>
        <dbReference type="EMBL" id="KAK7323279.1"/>
    </source>
</evidence>
<evidence type="ECO:0000313" key="2">
    <source>
        <dbReference type="Proteomes" id="UP001367508"/>
    </source>
</evidence>
<accession>A0AAN9KTL4</accession>
<dbReference type="EMBL" id="JAYMYQ010000006">
    <property type="protein sequence ID" value="KAK7323279.1"/>
    <property type="molecule type" value="Genomic_DNA"/>
</dbReference>
<protein>
    <submittedName>
        <fullName evidence="1">Uncharacterized protein</fullName>
    </submittedName>
</protein>
<keyword evidence="2" id="KW-1185">Reference proteome</keyword>
<reference evidence="1 2" key="1">
    <citation type="submission" date="2024-01" db="EMBL/GenBank/DDBJ databases">
        <title>The genomes of 5 underutilized Papilionoideae crops provide insights into root nodulation and disease resistanc.</title>
        <authorList>
            <person name="Jiang F."/>
        </authorList>
    </citation>
    <scope>NUCLEOTIDE SEQUENCE [LARGE SCALE GENOMIC DNA]</scope>
    <source>
        <strain evidence="1">LVBAO_FW01</strain>
        <tissue evidence="1">Leaves</tissue>
    </source>
</reference>
<comment type="caution">
    <text evidence="1">The sequence shown here is derived from an EMBL/GenBank/DDBJ whole genome shotgun (WGS) entry which is preliminary data.</text>
</comment>
<dbReference type="Proteomes" id="UP001367508">
    <property type="component" value="Unassembled WGS sequence"/>
</dbReference>